<gene>
    <name evidence="2" type="ORF">A4X09_0g7495</name>
</gene>
<feature type="region of interest" description="Disordered" evidence="1">
    <location>
        <begin position="145"/>
        <end position="219"/>
    </location>
</feature>
<accession>A0A8X7N349</accession>
<feature type="compositionally biased region" description="Low complexity" evidence="1">
    <location>
        <begin position="163"/>
        <end position="182"/>
    </location>
</feature>
<organism evidence="2 3">
    <name type="scientific">Tilletia walkeri</name>
    <dbReference type="NCBI Taxonomy" id="117179"/>
    <lineage>
        <taxon>Eukaryota</taxon>
        <taxon>Fungi</taxon>
        <taxon>Dikarya</taxon>
        <taxon>Basidiomycota</taxon>
        <taxon>Ustilaginomycotina</taxon>
        <taxon>Exobasidiomycetes</taxon>
        <taxon>Tilletiales</taxon>
        <taxon>Tilletiaceae</taxon>
        <taxon>Tilletia</taxon>
    </lineage>
</organism>
<sequence>MPGAGRRPQSSAQGLRCAPEGLRAADFMVTKKAKVLDLILAFEIWPIMAKTFNPRQRNPYGHSMLTLRNVDKGAETSRIYQLARRTYDGTVSWGFGDPPEGDSDALPDDLNEAAVRTKTQSFHGPSRISQHGPVLLSQAERKIWPHPQPSYTSSPSKPPILGFFGSSASKTSAASTPSKTFKAPAAPAPSKRTVASTSTTAAPSSEISQPARKKRQSPSVHLPKFPLFTLPRAALLAPLHPVILPYPP</sequence>
<proteinExistence type="predicted"/>
<reference evidence="2" key="2">
    <citation type="journal article" date="2019" name="IMA Fungus">
        <title>Genome sequencing and comparison of five Tilletia species to identify candidate genes for the detection of regulated species infecting wheat.</title>
        <authorList>
            <person name="Nguyen H.D.T."/>
            <person name="Sultana T."/>
            <person name="Kesanakurti P."/>
            <person name="Hambleton S."/>
        </authorList>
    </citation>
    <scope>NUCLEOTIDE SEQUENCE</scope>
    <source>
        <strain evidence="2">DAOMC 236422</strain>
    </source>
</reference>
<evidence type="ECO:0000256" key="1">
    <source>
        <dbReference type="SAM" id="MobiDB-lite"/>
    </source>
</evidence>
<reference evidence="2" key="1">
    <citation type="submission" date="2016-04" db="EMBL/GenBank/DDBJ databases">
        <authorList>
            <person name="Nguyen H.D."/>
            <person name="Samba Siva P."/>
            <person name="Cullis J."/>
            <person name="Levesque C.A."/>
            <person name="Hambleton S."/>
        </authorList>
    </citation>
    <scope>NUCLEOTIDE SEQUENCE</scope>
    <source>
        <strain evidence="2">DAOMC 236422</strain>
    </source>
</reference>
<feature type="compositionally biased region" description="Low complexity" evidence="1">
    <location>
        <begin position="193"/>
        <end position="205"/>
    </location>
</feature>
<protein>
    <submittedName>
        <fullName evidence="2">Uncharacterized protein</fullName>
    </submittedName>
</protein>
<dbReference type="EMBL" id="LWDG02000818">
    <property type="protein sequence ID" value="KAE8262280.1"/>
    <property type="molecule type" value="Genomic_DNA"/>
</dbReference>
<comment type="caution">
    <text evidence="2">The sequence shown here is derived from an EMBL/GenBank/DDBJ whole genome shotgun (WGS) entry which is preliminary data.</text>
</comment>
<name>A0A8X7N349_9BASI</name>
<keyword evidence="3" id="KW-1185">Reference proteome</keyword>
<evidence type="ECO:0000313" key="3">
    <source>
        <dbReference type="Proteomes" id="UP000078113"/>
    </source>
</evidence>
<evidence type="ECO:0000313" key="2">
    <source>
        <dbReference type="EMBL" id="KAE8262280.1"/>
    </source>
</evidence>
<dbReference type="Proteomes" id="UP000078113">
    <property type="component" value="Unassembled WGS sequence"/>
</dbReference>
<dbReference type="AlphaFoldDB" id="A0A8X7N349"/>